<name>A0ABP9PQJ3_9PSEU</name>
<sequence>MVDWLNTTADELPPDDAWVRARWEGDTIVLIESDGVEQQEIRCPPDASGRYPIGAGGWMWSLVEE</sequence>
<organism evidence="1 2">
    <name type="scientific">Amycolatopsis dongchuanensis</name>
    <dbReference type="NCBI Taxonomy" id="1070866"/>
    <lineage>
        <taxon>Bacteria</taxon>
        <taxon>Bacillati</taxon>
        <taxon>Actinomycetota</taxon>
        <taxon>Actinomycetes</taxon>
        <taxon>Pseudonocardiales</taxon>
        <taxon>Pseudonocardiaceae</taxon>
        <taxon>Amycolatopsis</taxon>
    </lineage>
</organism>
<accession>A0ABP9PQJ3</accession>
<keyword evidence="2" id="KW-1185">Reference proteome</keyword>
<protein>
    <submittedName>
        <fullName evidence="1">Uncharacterized protein</fullName>
    </submittedName>
</protein>
<dbReference type="Proteomes" id="UP001500192">
    <property type="component" value="Unassembled WGS sequence"/>
</dbReference>
<dbReference type="EMBL" id="BAABIB010000001">
    <property type="protein sequence ID" value="GAA5150508.1"/>
    <property type="molecule type" value="Genomic_DNA"/>
</dbReference>
<evidence type="ECO:0000313" key="2">
    <source>
        <dbReference type="Proteomes" id="UP001500192"/>
    </source>
</evidence>
<comment type="caution">
    <text evidence="1">The sequence shown here is derived from an EMBL/GenBank/DDBJ whole genome shotgun (WGS) entry which is preliminary data.</text>
</comment>
<gene>
    <name evidence="1" type="ORF">GCM10023214_00010</name>
</gene>
<evidence type="ECO:0000313" key="1">
    <source>
        <dbReference type="EMBL" id="GAA5150508.1"/>
    </source>
</evidence>
<reference evidence="2" key="1">
    <citation type="journal article" date="2019" name="Int. J. Syst. Evol. Microbiol.">
        <title>The Global Catalogue of Microorganisms (GCM) 10K type strain sequencing project: providing services to taxonomists for standard genome sequencing and annotation.</title>
        <authorList>
            <consortium name="The Broad Institute Genomics Platform"/>
            <consortium name="The Broad Institute Genome Sequencing Center for Infectious Disease"/>
            <person name="Wu L."/>
            <person name="Ma J."/>
        </authorList>
    </citation>
    <scope>NUCLEOTIDE SEQUENCE [LARGE SCALE GENOMIC DNA]</scope>
    <source>
        <strain evidence="2">JCM 18054</strain>
    </source>
</reference>
<proteinExistence type="predicted"/>